<evidence type="ECO:0000256" key="5">
    <source>
        <dbReference type="SAM" id="Coils"/>
    </source>
</evidence>
<dbReference type="AlphaFoldDB" id="A0A3N2Q754"/>
<dbReference type="GeneID" id="39583179"/>
<keyword evidence="2 4" id="KW-0863">Zinc-finger</keyword>
<evidence type="ECO:0000256" key="2">
    <source>
        <dbReference type="ARBA" id="ARBA00022771"/>
    </source>
</evidence>
<dbReference type="Pfam" id="PF25540">
    <property type="entry name" value="DUF7923"/>
    <property type="match status" value="1"/>
</dbReference>
<dbReference type="InterPro" id="IPR036855">
    <property type="entry name" value="Znf_CCCH_sf"/>
</dbReference>
<dbReference type="InterPro" id="IPR000571">
    <property type="entry name" value="Znf_CCCH"/>
</dbReference>
<dbReference type="InterPro" id="IPR057654">
    <property type="entry name" value="Znf-CCCH_tandem"/>
</dbReference>
<keyword evidence="3 4" id="KW-0862">Zinc</keyword>
<dbReference type="STRING" id="1314773.A0A3N2Q754"/>
<protein>
    <recommendedName>
        <fullName evidence="6">C3H1-type domain-containing protein</fullName>
    </recommendedName>
</protein>
<name>A0A3N2Q754_SODAK</name>
<dbReference type="PANTHER" id="PTHR37543:SF1">
    <property type="entry name" value="CCCH ZINC FINGER DNA BINDING PROTEIN (AFU_ORTHOLOGUE AFUA_5G12760)"/>
    <property type="match status" value="1"/>
</dbReference>
<sequence>MDFVSRYQSLQIQRVSSDELIKDLLLYCESVERTLREKNTELVQQLNETQFDLEDAKNSRRELQHHLIDITETNASLKVKDSSLNRNLYVLVLIDGDGLMFLGEFLRQGIEGGKKAAYALRAEIAGLCGKPADDVEVIAKVYANLNGLSRAMQRHGVVEKDSDFKDFTLGFTQAKASFDFVDVGQGKERADSKIKEATRWNLRNHNCKQILLGISHDSGYAPFLDEILNDGDARNRVTVIEGVPAVRELRNTGVNMIQIDTLFRKDKLLDKLVDGRPVSRRPSPFDHGPASPTNAALFHGSAVAAAGPTSSPMTPSSWAGITANANVNASTSISTSASPPPQIFLPLVHKNAAAAAAAAAAAQGRKSAQVDGPETSAAAWNPGRRGLDEPIVANPVVVDAIKKRKERLCNIHYLRGYCGKGNDCSFEHRYRVSDEELKALALLARFNPCGKRQNCDLDSCIYGHHCPSVKDGVCVHPYCKFRVADHPPDTSFKNRNIKDN</sequence>
<dbReference type="PANTHER" id="PTHR37543">
    <property type="entry name" value="CCCH ZINC FINGER DNA BINDING PROTEIN (AFU_ORTHOLOGUE AFUA_5G12760)"/>
    <property type="match status" value="1"/>
</dbReference>
<feature type="coiled-coil region" evidence="5">
    <location>
        <begin position="28"/>
        <end position="66"/>
    </location>
</feature>
<organism evidence="7 8">
    <name type="scientific">Sodiomyces alkalinus (strain CBS 110278 / VKM F-3762 / F11)</name>
    <name type="common">Alkaliphilic filamentous fungus</name>
    <dbReference type="NCBI Taxonomy" id="1314773"/>
    <lineage>
        <taxon>Eukaryota</taxon>
        <taxon>Fungi</taxon>
        <taxon>Dikarya</taxon>
        <taxon>Ascomycota</taxon>
        <taxon>Pezizomycotina</taxon>
        <taxon>Sordariomycetes</taxon>
        <taxon>Hypocreomycetidae</taxon>
        <taxon>Glomerellales</taxon>
        <taxon>Plectosphaerellaceae</taxon>
        <taxon>Sodiomyces</taxon>
    </lineage>
</organism>
<dbReference type="OrthoDB" id="3512845at2759"/>
<feature type="domain" description="C3H1-type" evidence="6">
    <location>
        <begin position="403"/>
        <end position="431"/>
    </location>
</feature>
<accession>A0A3N2Q754</accession>
<evidence type="ECO:0000259" key="6">
    <source>
        <dbReference type="PROSITE" id="PS50103"/>
    </source>
</evidence>
<evidence type="ECO:0000256" key="1">
    <source>
        <dbReference type="ARBA" id="ARBA00022723"/>
    </source>
</evidence>
<evidence type="ECO:0000256" key="3">
    <source>
        <dbReference type="ARBA" id="ARBA00022833"/>
    </source>
</evidence>
<dbReference type="SUPFAM" id="SSF90229">
    <property type="entry name" value="CCCH zinc finger"/>
    <property type="match status" value="1"/>
</dbReference>
<dbReference type="EMBL" id="ML119051">
    <property type="protein sequence ID" value="ROT42488.1"/>
    <property type="molecule type" value="Genomic_DNA"/>
</dbReference>
<gene>
    <name evidence="7" type="ORF">SODALDRAFT_374815</name>
</gene>
<keyword evidence="8" id="KW-1185">Reference proteome</keyword>
<evidence type="ECO:0000313" key="8">
    <source>
        <dbReference type="Proteomes" id="UP000272025"/>
    </source>
</evidence>
<dbReference type="GO" id="GO:0008270">
    <property type="term" value="F:zinc ion binding"/>
    <property type="evidence" value="ECO:0007669"/>
    <property type="project" value="UniProtKB-KW"/>
</dbReference>
<feature type="zinc finger region" description="C3H1-type" evidence="4">
    <location>
        <begin position="403"/>
        <end position="431"/>
    </location>
</feature>
<evidence type="ECO:0000256" key="4">
    <source>
        <dbReference type="PROSITE-ProRule" id="PRU00723"/>
    </source>
</evidence>
<reference evidence="7 8" key="1">
    <citation type="journal article" date="2018" name="Mol. Ecol.">
        <title>The obligate alkalophilic soda-lake fungus Sodiomyces alkalinus has shifted to a protein diet.</title>
        <authorList>
            <person name="Grum-Grzhimaylo A.A."/>
            <person name="Falkoski D.L."/>
            <person name="van den Heuvel J."/>
            <person name="Valero-Jimenez C.A."/>
            <person name="Min B."/>
            <person name="Choi I.G."/>
            <person name="Lipzen A."/>
            <person name="Daum C.G."/>
            <person name="Aanen D.K."/>
            <person name="Tsang A."/>
            <person name="Henrissat B."/>
            <person name="Bilanenko E.N."/>
            <person name="de Vries R.P."/>
            <person name="van Kan J.A.L."/>
            <person name="Grigoriev I.V."/>
            <person name="Debets A.J.M."/>
        </authorList>
    </citation>
    <scope>NUCLEOTIDE SEQUENCE [LARGE SCALE GENOMIC DNA]</scope>
    <source>
        <strain evidence="7 8">F11</strain>
    </source>
</reference>
<dbReference type="RefSeq" id="XP_028470294.1">
    <property type="nucleotide sequence ID" value="XM_028614701.1"/>
</dbReference>
<keyword evidence="5" id="KW-0175">Coiled coil</keyword>
<proteinExistence type="predicted"/>
<keyword evidence="1 4" id="KW-0479">Metal-binding</keyword>
<dbReference type="Pfam" id="PF25542">
    <property type="entry name" value="zf-CCCH_12"/>
    <property type="match status" value="1"/>
</dbReference>
<dbReference type="Pfam" id="PF25543">
    <property type="entry name" value="zf-CCCH_tandem"/>
    <property type="match status" value="1"/>
</dbReference>
<dbReference type="Proteomes" id="UP000272025">
    <property type="component" value="Unassembled WGS sequence"/>
</dbReference>
<evidence type="ECO:0000313" key="7">
    <source>
        <dbReference type="EMBL" id="ROT42488.1"/>
    </source>
</evidence>
<dbReference type="PROSITE" id="PS50103">
    <property type="entry name" value="ZF_C3H1"/>
    <property type="match status" value="1"/>
</dbReference>
<dbReference type="InterPro" id="IPR057683">
    <property type="entry name" value="DUF7923"/>
</dbReference>